<sequence>MSGACVKQVRRQLELRFLWFILGVNGADVVERSPRIRGLSSVLKSKKAPWRPADLLTVAEVEKFHAILHDESKPLGDRIISGHLLHLLYSRARWSDMLAVMNWHIDCLEKYLQVDIKIHKGSRNADTKSKLLPIVAPCTGVVHANWATKYAELRRAAGLSMPADRSQALLPAPMSEHATCWTSRHMESSEGSRFMRELLGAPRTADRRVSTHSLKSTAISWASKYGLTEYSRFVLARHTATVSTATAVYSRELLSPVLREFDTVLEGIRSGARKPACDEAAKEEQEVCQWSDAHFRPSPVCIDLEESASETTESDSEQSTSSSDSITEAEGEMHVSIFEHPVQTWYTNRSSLVVHRLREG</sequence>
<comment type="caution">
    <text evidence="2">The sequence shown here is derived from an EMBL/GenBank/DDBJ whole genome shotgun (WGS) entry which is preliminary data.</text>
</comment>
<proteinExistence type="predicted"/>
<dbReference type="EMBL" id="CAXAMN010009369">
    <property type="protein sequence ID" value="CAK9028473.1"/>
    <property type="molecule type" value="Genomic_DNA"/>
</dbReference>
<feature type="compositionally biased region" description="Low complexity" evidence="1">
    <location>
        <begin position="317"/>
        <end position="328"/>
    </location>
</feature>
<protein>
    <recommendedName>
        <fullName evidence="4">Tyr recombinase domain-containing protein</fullName>
    </recommendedName>
</protein>
<gene>
    <name evidence="2" type="ORF">CCMP2556_LOCUS17122</name>
</gene>
<accession>A0ABP0KQM8</accession>
<dbReference type="Proteomes" id="UP001642484">
    <property type="component" value="Unassembled WGS sequence"/>
</dbReference>
<dbReference type="Gene3D" id="1.10.443.10">
    <property type="entry name" value="Intergrase catalytic core"/>
    <property type="match status" value="1"/>
</dbReference>
<name>A0ABP0KQM8_9DINO</name>
<evidence type="ECO:0000313" key="3">
    <source>
        <dbReference type="Proteomes" id="UP001642484"/>
    </source>
</evidence>
<feature type="region of interest" description="Disordered" evidence="1">
    <location>
        <begin position="306"/>
        <end position="331"/>
    </location>
</feature>
<evidence type="ECO:0008006" key="4">
    <source>
        <dbReference type="Google" id="ProtNLM"/>
    </source>
</evidence>
<reference evidence="2 3" key="1">
    <citation type="submission" date="2024-02" db="EMBL/GenBank/DDBJ databases">
        <authorList>
            <person name="Chen Y."/>
            <person name="Shah S."/>
            <person name="Dougan E. K."/>
            <person name="Thang M."/>
            <person name="Chan C."/>
        </authorList>
    </citation>
    <scope>NUCLEOTIDE SEQUENCE [LARGE SCALE GENOMIC DNA]</scope>
</reference>
<dbReference type="InterPro" id="IPR013762">
    <property type="entry name" value="Integrase-like_cat_sf"/>
</dbReference>
<feature type="compositionally biased region" description="Acidic residues" evidence="1">
    <location>
        <begin position="306"/>
        <end position="316"/>
    </location>
</feature>
<evidence type="ECO:0000313" key="2">
    <source>
        <dbReference type="EMBL" id="CAK9028473.1"/>
    </source>
</evidence>
<evidence type="ECO:0000256" key="1">
    <source>
        <dbReference type="SAM" id="MobiDB-lite"/>
    </source>
</evidence>
<organism evidence="2 3">
    <name type="scientific">Durusdinium trenchii</name>
    <dbReference type="NCBI Taxonomy" id="1381693"/>
    <lineage>
        <taxon>Eukaryota</taxon>
        <taxon>Sar</taxon>
        <taxon>Alveolata</taxon>
        <taxon>Dinophyceae</taxon>
        <taxon>Suessiales</taxon>
        <taxon>Symbiodiniaceae</taxon>
        <taxon>Durusdinium</taxon>
    </lineage>
</organism>
<keyword evidence="3" id="KW-1185">Reference proteome</keyword>